<evidence type="ECO:0000313" key="2">
    <source>
        <dbReference type="Proteomes" id="UP001596028"/>
    </source>
</evidence>
<organism evidence="1 2">
    <name type="scientific">Cohnella hongkongensis</name>
    <dbReference type="NCBI Taxonomy" id="178337"/>
    <lineage>
        <taxon>Bacteria</taxon>
        <taxon>Bacillati</taxon>
        <taxon>Bacillota</taxon>
        <taxon>Bacilli</taxon>
        <taxon>Bacillales</taxon>
        <taxon>Paenibacillaceae</taxon>
        <taxon>Cohnella</taxon>
    </lineage>
</organism>
<sequence length="281" mass="31210">MRAGIRERLSQRIPLIGGRIFEAHESAPTLDKPYILLIQGTESTDTDWTGINTLFECWPSVSQQSDYSEVDELSDLIVEALDGQVLLDPGSLSEFACRYEGTVGSDKADADRDVITRGLRFSVTGARNAQETVQDDWLDALCGWTLDKLGDSHWQAYGGRWPTNYGRPSVLWRWEGIETFAGARASTIEVRKKAIGHVLGRTVNEQAITAAALAQSLSEAVKIPLDLSDRRYLTVLAPNVDLARDAMTEGQILVTLTRKIERYAEQGPLMREVNFQPNPNS</sequence>
<comment type="caution">
    <text evidence="1">The sequence shown here is derived from an EMBL/GenBank/DDBJ whole genome shotgun (WGS) entry which is preliminary data.</text>
</comment>
<evidence type="ECO:0000313" key="1">
    <source>
        <dbReference type="EMBL" id="MFC4600685.1"/>
    </source>
</evidence>
<reference evidence="2" key="1">
    <citation type="journal article" date="2019" name="Int. J. Syst. Evol. Microbiol.">
        <title>The Global Catalogue of Microorganisms (GCM) 10K type strain sequencing project: providing services to taxonomists for standard genome sequencing and annotation.</title>
        <authorList>
            <consortium name="The Broad Institute Genomics Platform"/>
            <consortium name="The Broad Institute Genome Sequencing Center for Infectious Disease"/>
            <person name="Wu L."/>
            <person name="Ma J."/>
        </authorList>
    </citation>
    <scope>NUCLEOTIDE SEQUENCE [LARGE SCALE GENOMIC DNA]</scope>
    <source>
        <strain evidence="2">CCUG 49571</strain>
    </source>
</reference>
<dbReference type="RefSeq" id="WP_378099987.1">
    <property type="nucleotide sequence ID" value="NZ_JBHSEP010000018.1"/>
</dbReference>
<dbReference type="EMBL" id="JBHSEP010000018">
    <property type="protein sequence ID" value="MFC4600685.1"/>
    <property type="molecule type" value="Genomic_DNA"/>
</dbReference>
<dbReference type="Proteomes" id="UP001596028">
    <property type="component" value="Unassembled WGS sequence"/>
</dbReference>
<name>A0ABV9FI17_9BACL</name>
<keyword evidence="2" id="KW-1185">Reference proteome</keyword>
<accession>A0ABV9FI17</accession>
<proteinExistence type="predicted"/>
<gene>
    <name evidence="1" type="ORF">ACFO3S_20745</name>
</gene>
<protein>
    <submittedName>
        <fullName evidence="1">Uncharacterized protein</fullName>
    </submittedName>
</protein>